<feature type="compositionally biased region" description="Basic residues" evidence="1">
    <location>
        <begin position="12"/>
        <end position="21"/>
    </location>
</feature>
<feature type="region of interest" description="Disordered" evidence="1">
    <location>
        <begin position="1"/>
        <end position="197"/>
    </location>
</feature>
<feature type="compositionally biased region" description="Low complexity" evidence="1">
    <location>
        <begin position="235"/>
        <end position="255"/>
    </location>
</feature>
<feature type="compositionally biased region" description="Acidic residues" evidence="1">
    <location>
        <begin position="427"/>
        <end position="475"/>
    </location>
</feature>
<evidence type="ECO:0000256" key="1">
    <source>
        <dbReference type="SAM" id="MobiDB-lite"/>
    </source>
</evidence>
<name>A0A8H4L124_9HYPO</name>
<organism evidence="2 3">
    <name type="scientific">Fusarium albosuccineum</name>
    <dbReference type="NCBI Taxonomy" id="1237068"/>
    <lineage>
        <taxon>Eukaryota</taxon>
        <taxon>Fungi</taxon>
        <taxon>Dikarya</taxon>
        <taxon>Ascomycota</taxon>
        <taxon>Pezizomycotina</taxon>
        <taxon>Sordariomycetes</taxon>
        <taxon>Hypocreomycetidae</taxon>
        <taxon>Hypocreales</taxon>
        <taxon>Nectriaceae</taxon>
        <taxon>Fusarium</taxon>
        <taxon>Fusarium decemcellulare species complex</taxon>
    </lineage>
</organism>
<dbReference type="OrthoDB" id="5234702at2759"/>
<comment type="caution">
    <text evidence="2">The sequence shown here is derived from an EMBL/GenBank/DDBJ whole genome shotgun (WGS) entry which is preliminary data.</text>
</comment>
<dbReference type="AlphaFoldDB" id="A0A8H4L124"/>
<sequence length="504" mass="56673">MEALERQGEQKKRPRRVKRKPAFLQKTLHRFHIEQSHQAGQAGQGRADEAKVKQGELRFHQTTPRPRARSMHHGTSSRQHMRKSDPNASLSMPTPSPQAREPLGARGPPTQPTREPRPAVEPAQVVAPSSCRPRRPSSSHESRMNGLAWDGIPPDWAPKPKRPMAAMMSSVNPFTPVTPPPESHAFPKPPVPRPFQNNLKRKASMQEPFSGLAGLSSPSMMAPPPAPTSQPKMTSSPNRSSAHSSGGSPGPTDSKTPPPPNVAGANLDPKYLAMVSRIAAYYQQRCQAVANYQQQRCQAWANMHRQRCQDMMQASMLVVAWYVRDRIQRRRRREKRRFRSGLRRRTNQPKITRTEVVRRWVKQIPEEPESPGNPVTVQLADRAEAEFSMDRDPQPDKDAKLFEMADNLIKSQYKKIEVPIMGVLNFDDSDNDSESDLDQPEQFDEMDEDEDAEGDDEYYEVEDDDLYDDEDDMEYTGDGGSEVVHHGTGTGSGSRNHDLSESSG</sequence>
<reference evidence="2 3" key="1">
    <citation type="submission" date="2020-01" db="EMBL/GenBank/DDBJ databases">
        <title>Identification and distribution of gene clusters putatively required for synthesis of sphingolipid metabolism inhibitors in phylogenetically diverse species of the filamentous fungus Fusarium.</title>
        <authorList>
            <person name="Kim H.-S."/>
            <person name="Busman M."/>
            <person name="Brown D.W."/>
            <person name="Divon H."/>
            <person name="Uhlig S."/>
            <person name="Proctor R.H."/>
        </authorList>
    </citation>
    <scope>NUCLEOTIDE SEQUENCE [LARGE SCALE GENOMIC DNA]</scope>
    <source>
        <strain evidence="2 3">NRRL 20459</strain>
    </source>
</reference>
<evidence type="ECO:0000313" key="3">
    <source>
        <dbReference type="Proteomes" id="UP000554235"/>
    </source>
</evidence>
<proteinExistence type="predicted"/>
<protein>
    <submittedName>
        <fullName evidence="2">Uncharacterized protein</fullName>
    </submittedName>
</protein>
<keyword evidence="3" id="KW-1185">Reference proteome</keyword>
<feature type="region of interest" description="Disordered" evidence="1">
    <location>
        <begin position="209"/>
        <end position="265"/>
    </location>
</feature>
<dbReference type="Proteomes" id="UP000554235">
    <property type="component" value="Unassembled WGS sequence"/>
</dbReference>
<feature type="compositionally biased region" description="Basic and acidic residues" evidence="1">
    <location>
        <begin position="46"/>
        <end position="59"/>
    </location>
</feature>
<evidence type="ECO:0000313" key="2">
    <source>
        <dbReference type="EMBL" id="KAF4459289.1"/>
    </source>
</evidence>
<feature type="compositionally biased region" description="Basic and acidic residues" evidence="1">
    <location>
        <begin position="495"/>
        <end position="504"/>
    </location>
</feature>
<accession>A0A8H4L124</accession>
<feature type="compositionally biased region" description="Basic and acidic residues" evidence="1">
    <location>
        <begin position="1"/>
        <end position="11"/>
    </location>
</feature>
<gene>
    <name evidence="2" type="ORF">FALBO_13960</name>
</gene>
<dbReference type="EMBL" id="JAADYS010002205">
    <property type="protein sequence ID" value="KAF4459289.1"/>
    <property type="molecule type" value="Genomic_DNA"/>
</dbReference>
<feature type="compositionally biased region" description="Pro residues" evidence="1">
    <location>
        <begin position="176"/>
        <end position="193"/>
    </location>
</feature>
<feature type="region of interest" description="Disordered" evidence="1">
    <location>
        <begin position="426"/>
        <end position="504"/>
    </location>
</feature>